<dbReference type="AlphaFoldDB" id="A0ABD3MLW9"/>
<protein>
    <submittedName>
        <fullName evidence="1">Uncharacterized protein</fullName>
    </submittedName>
</protein>
<organism evidence="1 2">
    <name type="scientific">Stephanodiscus triporus</name>
    <dbReference type="NCBI Taxonomy" id="2934178"/>
    <lineage>
        <taxon>Eukaryota</taxon>
        <taxon>Sar</taxon>
        <taxon>Stramenopiles</taxon>
        <taxon>Ochrophyta</taxon>
        <taxon>Bacillariophyta</taxon>
        <taxon>Coscinodiscophyceae</taxon>
        <taxon>Thalassiosirophycidae</taxon>
        <taxon>Stephanodiscales</taxon>
        <taxon>Stephanodiscaceae</taxon>
        <taxon>Stephanodiscus</taxon>
    </lineage>
</organism>
<proteinExistence type="predicted"/>
<accession>A0ABD3MLW9</accession>
<keyword evidence="2" id="KW-1185">Reference proteome</keyword>
<name>A0ABD3MLW9_9STRA</name>
<dbReference type="EMBL" id="JALLAZ020001765">
    <property type="protein sequence ID" value="KAL3764758.1"/>
    <property type="molecule type" value="Genomic_DNA"/>
</dbReference>
<reference evidence="1 2" key="1">
    <citation type="submission" date="2024-10" db="EMBL/GenBank/DDBJ databases">
        <title>Updated reference genomes for cyclostephanoid diatoms.</title>
        <authorList>
            <person name="Roberts W.R."/>
            <person name="Alverson A.J."/>
        </authorList>
    </citation>
    <scope>NUCLEOTIDE SEQUENCE [LARGE SCALE GENOMIC DNA]</scope>
    <source>
        <strain evidence="1 2">AJA276-08</strain>
    </source>
</reference>
<sequence length="178" mass="19590">MTRSGVTYSLTKHFGEVEDAINRRWKECVTAGKALAHNESRIAGWYKNEITCGPEPKPIRTGATLHSLAVTFGILAGYKLHARTFGGKNDGDLVGMLHENCMTIQKWINLLSLMVEDYKGQGGGGWCKSEEKEQGWEEGEGVDRGVMSSANKILLPDISLIDKGEQRDCTTWGEVSDA</sequence>
<evidence type="ECO:0000313" key="1">
    <source>
        <dbReference type="EMBL" id="KAL3764758.1"/>
    </source>
</evidence>
<gene>
    <name evidence="1" type="ORF">ACHAW5_006629</name>
</gene>
<dbReference type="Proteomes" id="UP001530315">
    <property type="component" value="Unassembled WGS sequence"/>
</dbReference>
<comment type="caution">
    <text evidence="1">The sequence shown here is derived from an EMBL/GenBank/DDBJ whole genome shotgun (WGS) entry which is preliminary data.</text>
</comment>
<evidence type="ECO:0000313" key="2">
    <source>
        <dbReference type="Proteomes" id="UP001530315"/>
    </source>
</evidence>